<evidence type="ECO:0008006" key="3">
    <source>
        <dbReference type="Google" id="ProtNLM"/>
    </source>
</evidence>
<dbReference type="Proteomes" id="UP001472677">
    <property type="component" value="Unassembled WGS sequence"/>
</dbReference>
<organism evidence="1 2">
    <name type="scientific">Hibiscus sabdariffa</name>
    <name type="common">roselle</name>
    <dbReference type="NCBI Taxonomy" id="183260"/>
    <lineage>
        <taxon>Eukaryota</taxon>
        <taxon>Viridiplantae</taxon>
        <taxon>Streptophyta</taxon>
        <taxon>Embryophyta</taxon>
        <taxon>Tracheophyta</taxon>
        <taxon>Spermatophyta</taxon>
        <taxon>Magnoliopsida</taxon>
        <taxon>eudicotyledons</taxon>
        <taxon>Gunneridae</taxon>
        <taxon>Pentapetalae</taxon>
        <taxon>rosids</taxon>
        <taxon>malvids</taxon>
        <taxon>Malvales</taxon>
        <taxon>Malvaceae</taxon>
        <taxon>Malvoideae</taxon>
        <taxon>Hibiscus</taxon>
    </lineage>
</organism>
<proteinExistence type="predicted"/>
<gene>
    <name evidence="1" type="ORF">V6N12_024020</name>
</gene>
<comment type="caution">
    <text evidence="1">The sequence shown here is derived from an EMBL/GenBank/DDBJ whole genome shotgun (WGS) entry which is preliminary data.</text>
</comment>
<name>A0ABR2FZC9_9ROSI</name>
<reference evidence="1 2" key="1">
    <citation type="journal article" date="2024" name="G3 (Bethesda)">
        <title>Genome assembly of Hibiscus sabdariffa L. provides insights into metabolisms of medicinal natural products.</title>
        <authorList>
            <person name="Kim T."/>
        </authorList>
    </citation>
    <scope>NUCLEOTIDE SEQUENCE [LARGE SCALE GENOMIC DNA]</scope>
    <source>
        <strain evidence="1">TK-2024</strain>
        <tissue evidence="1">Old leaves</tissue>
    </source>
</reference>
<sequence>MVDLCGSGFVECMAFPERQGSTYGKNRFSAGLFDVKMAIKIFTSSGWAMEVPLVICMNCKIIHRWLENSMQYSWELAKEIVEIVCLLRSLLDYRLQLIDREDNVLASILAREGLNKDYVALVGAWSWHCGRFPGDCCFLLKCYVGLASVGH</sequence>
<keyword evidence="2" id="KW-1185">Reference proteome</keyword>
<evidence type="ECO:0000313" key="1">
    <source>
        <dbReference type="EMBL" id="KAK8589626.1"/>
    </source>
</evidence>
<dbReference type="EMBL" id="JBBPBM010000004">
    <property type="protein sequence ID" value="KAK8589626.1"/>
    <property type="molecule type" value="Genomic_DNA"/>
</dbReference>
<evidence type="ECO:0000313" key="2">
    <source>
        <dbReference type="Proteomes" id="UP001472677"/>
    </source>
</evidence>
<protein>
    <recommendedName>
        <fullName evidence="3">RNase H type-1 domain-containing protein</fullName>
    </recommendedName>
</protein>
<accession>A0ABR2FZC9</accession>